<dbReference type="PRINTS" id="PR00068">
    <property type="entry name" value="CUZNDISMTASE"/>
</dbReference>
<dbReference type="GO" id="GO:0005507">
    <property type="term" value="F:copper ion binding"/>
    <property type="evidence" value="ECO:0007669"/>
    <property type="project" value="InterPro"/>
</dbReference>
<accession>A0A6B2G1L5</accession>
<keyword evidence="1" id="KW-0479">Metal-binding</keyword>
<name>A0A6B2G1L5_MYXSQ</name>
<comment type="cofactor">
    <cofactor evidence="1">
        <name>Cu cation</name>
        <dbReference type="ChEBI" id="CHEBI:23378"/>
    </cofactor>
    <text evidence="1">Binds 1 copper ion per subunit.</text>
</comment>
<keyword evidence="1" id="KW-0186">Copper</keyword>
<organism evidence="3">
    <name type="scientific">Myxobolus squamalis</name>
    <name type="common">Myxosporean</name>
    <dbReference type="NCBI Taxonomy" id="59785"/>
    <lineage>
        <taxon>Eukaryota</taxon>
        <taxon>Metazoa</taxon>
        <taxon>Cnidaria</taxon>
        <taxon>Myxozoa</taxon>
        <taxon>Myxosporea</taxon>
        <taxon>Bivalvulida</taxon>
        <taxon>Platysporina</taxon>
        <taxon>Myxobolidae</taxon>
        <taxon>Myxobolus</taxon>
    </lineage>
</organism>
<dbReference type="Gene3D" id="2.60.40.200">
    <property type="entry name" value="Superoxide dismutase, copper/zinc binding domain"/>
    <property type="match status" value="1"/>
</dbReference>
<comment type="cofactor">
    <cofactor evidence="1">
        <name>Zn(2+)</name>
        <dbReference type="ChEBI" id="CHEBI:29105"/>
    </cofactor>
    <text evidence="1">Binds 1 zinc ion per subunit.</text>
</comment>
<dbReference type="PROSITE" id="PS00332">
    <property type="entry name" value="SOD_CU_ZN_2"/>
    <property type="match status" value="1"/>
</dbReference>
<dbReference type="EMBL" id="GHBR01002783">
    <property type="protein sequence ID" value="NDJ97412.1"/>
    <property type="molecule type" value="Transcribed_RNA"/>
</dbReference>
<dbReference type="PANTHER" id="PTHR10003">
    <property type="entry name" value="SUPEROXIDE DISMUTASE CU-ZN -RELATED"/>
    <property type="match status" value="1"/>
</dbReference>
<reference evidence="3" key="1">
    <citation type="submission" date="2018-11" db="EMBL/GenBank/DDBJ databases">
        <title>Myxobolus squamalis genome and transcriptome.</title>
        <authorList>
            <person name="Yahalomi D."/>
            <person name="Atkinson S.D."/>
            <person name="Neuhof M."/>
            <person name="Chang E.S."/>
            <person name="Philippe H."/>
            <person name="Cartwright P."/>
            <person name="Bartholomew J.L."/>
            <person name="Huchon D."/>
        </authorList>
    </citation>
    <scope>NUCLEOTIDE SEQUENCE</scope>
    <source>
        <strain evidence="3">71B08</strain>
        <tissue evidence="3">Whole</tissue>
    </source>
</reference>
<comment type="catalytic activity">
    <reaction evidence="1">
        <text>2 superoxide + 2 H(+) = H2O2 + O2</text>
        <dbReference type="Rhea" id="RHEA:20696"/>
        <dbReference type="ChEBI" id="CHEBI:15378"/>
        <dbReference type="ChEBI" id="CHEBI:15379"/>
        <dbReference type="ChEBI" id="CHEBI:16240"/>
        <dbReference type="ChEBI" id="CHEBI:18421"/>
        <dbReference type="EC" id="1.15.1.1"/>
    </reaction>
</comment>
<feature type="domain" description="Superoxide dismutase copper/zinc binding" evidence="2">
    <location>
        <begin position="20"/>
        <end position="158"/>
    </location>
</feature>
<comment type="function">
    <text evidence="1">Destroys radicals which are normally produced within the cells and which are toxic to biological systems.</text>
</comment>
<evidence type="ECO:0000256" key="1">
    <source>
        <dbReference type="RuleBase" id="RU000393"/>
    </source>
</evidence>
<protein>
    <recommendedName>
        <fullName evidence="1">Superoxide dismutase [Cu-Zn]</fullName>
        <ecNumber evidence="1">1.15.1.1</ecNumber>
    </recommendedName>
</protein>
<sequence length="165" mass="17732">MTENFGLLRTAVAFINFDEVSGKISFSQRNPSSRIKLKGSLVFKEHKSSLHGFHIHEFGDLTNGCVSAGGHFNPYGLSHGSLTSIIRHVGDLGNVEVDSKGVADINLKLPRTLSLFGDYSIIGRTIVVHENTDDLGRGGNKESSITGNAGRRIGCAVIGISRPEI</sequence>
<dbReference type="CDD" id="cd00305">
    <property type="entry name" value="Cu-Zn_Superoxide_Dismutase"/>
    <property type="match status" value="1"/>
</dbReference>
<dbReference type="EC" id="1.15.1.1" evidence="1"/>
<keyword evidence="1" id="KW-0560">Oxidoreductase</keyword>
<dbReference type="InterPro" id="IPR018152">
    <property type="entry name" value="SOD_Cu/Zn_BS"/>
</dbReference>
<dbReference type="SUPFAM" id="SSF49329">
    <property type="entry name" value="Cu,Zn superoxide dismutase-like"/>
    <property type="match status" value="1"/>
</dbReference>
<dbReference type="PROSITE" id="PS00087">
    <property type="entry name" value="SOD_CU_ZN_1"/>
    <property type="match status" value="1"/>
</dbReference>
<proteinExistence type="inferred from homology"/>
<dbReference type="GO" id="GO:0004784">
    <property type="term" value="F:superoxide dismutase activity"/>
    <property type="evidence" value="ECO:0007669"/>
    <property type="project" value="UniProtKB-EC"/>
</dbReference>
<evidence type="ECO:0000259" key="2">
    <source>
        <dbReference type="Pfam" id="PF00080"/>
    </source>
</evidence>
<dbReference type="Pfam" id="PF00080">
    <property type="entry name" value="Sod_Cu"/>
    <property type="match status" value="1"/>
</dbReference>
<dbReference type="AlphaFoldDB" id="A0A6B2G1L5"/>
<dbReference type="InterPro" id="IPR036423">
    <property type="entry name" value="SOD-like_Cu/Zn_dom_sf"/>
</dbReference>
<keyword evidence="1" id="KW-0862">Zinc</keyword>
<comment type="similarity">
    <text evidence="1">Belongs to the Cu-Zn superoxide dismutase family.</text>
</comment>
<dbReference type="InterPro" id="IPR024134">
    <property type="entry name" value="SOD_Cu/Zn_/chaperone"/>
</dbReference>
<dbReference type="InterPro" id="IPR001424">
    <property type="entry name" value="SOD_Cu_Zn_dom"/>
</dbReference>
<evidence type="ECO:0000313" key="3">
    <source>
        <dbReference type="EMBL" id="NDJ97412.1"/>
    </source>
</evidence>